<accession>A0A2N5UF86</accession>
<dbReference type="AlphaFoldDB" id="A0A2N5UF86"/>
<organism evidence="2 3">
    <name type="scientific">Puccinia coronata f. sp. avenae</name>
    <dbReference type="NCBI Taxonomy" id="200324"/>
    <lineage>
        <taxon>Eukaryota</taxon>
        <taxon>Fungi</taxon>
        <taxon>Dikarya</taxon>
        <taxon>Basidiomycota</taxon>
        <taxon>Pucciniomycotina</taxon>
        <taxon>Pucciniomycetes</taxon>
        <taxon>Pucciniales</taxon>
        <taxon>Pucciniaceae</taxon>
        <taxon>Puccinia</taxon>
    </lineage>
</organism>
<gene>
    <name evidence="2" type="ORF">PCASD_13701</name>
</gene>
<name>A0A2N5UF86_9BASI</name>
<feature type="region of interest" description="Disordered" evidence="1">
    <location>
        <begin position="246"/>
        <end position="282"/>
    </location>
</feature>
<evidence type="ECO:0000313" key="3">
    <source>
        <dbReference type="Proteomes" id="UP000235392"/>
    </source>
</evidence>
<evidence type="ECO:0000313" key="2">
    <source>
        <dbReference type="EMBL" id="PLW36409.1"/>
    </source>
</evidence>
<reference evidence="2 3" key="1">
    <citation type="submission" date="2017-11" db="EMBL/GenBank/DDBJ databases">
        <title>De novo assembly and phasing of dikaryotic genomes from two isolates of Puccinia coronata f. sp. avenae, the causal agent of oat crown rust.</title>
        <authorList>
            <person name="Miller M.E."/>
            <person name="Zhang Y."/>
            <person name="Omidvar V."/>
            <person name="Sperschneider J."/>
            <person name="Schwessinger B."/>
            <person name="Raley C."/>
            <person name="Palmer J.M."/>
            <person name="Garnica D."/>
            <person name="Upadhyaya N."/>
            <person name="Rathjen J."/>
            <person name="Taylor J.M."/>
            <person name="Park R.F."/>
            <person name="Dodds P.N."/>
            <person name="Hirsch C.D."/>
            <person name="Kianian S.F."/>
            <person name="Figueroa M."/>
        </authorList>
    </citation>
    <scope>NUCLEOTIDE SEQUENCE [LARGE SCALE GENOMIC DNA]</scope>
    <source>
        <strain evidence="2">12SD80</strain>
    </source>
</reference>
<evidence type="ECO:0000256" key="1">
    <source>
        <dbReference type="SAM" id="MobiDB-lite"/>
    </source>
</evidence>
<protein>
    <submittedName>
        <fullName evidence="2">Uncharacterized protein</fullName>
    </submittedName>
</protein>
<sequence>MAQRPTRCPRLDGGVNYGHFDPECAPSNHRRGPIAWDDCRLGDQSCLAADQARQLIKLGFRSPSSSVISQYERFHQPAALNHKGPIIKKEPGMSNQPTNENAPREVHLDFLLYANQQILMDRPSHLEYGKIGCDKLTPREFIPPMEINLDGLTAGEFKTAVSNHLNVHCRYLPVWLIVEEAEEAGAIEWTYRIRDRVALDSDFTKENRFSGHGHKGFADFLVAARASSRMARMHVDLCMARPLPDEMAPSSPASDMEEDQLATSPPRPSLPTKATAANRIPPLDDNDLSMPDFLSFCKIPPANRNIWKLLGRHEIHHWTAFKDVSKLDLRRLGFAFGPVQLLHAGVLRYERTVNSSN</sequence>
<dbReference type="Proteomes" id="UP000235392">
    <property type="component" value="Unassembled WGS sequence"/>
</dbReference>
<dbReference type="EMBL" id="PGCI01000160">
    <property type="protein sequence ID" value="PLW36409.1"/>
    <property type="molecule type" value="Genomic_DNA"/>
</dbReference>
<comment type="caution">
    <text evidence="2">The sequence shown here is derived from an EMBL/GenBank/DDBJ whole genome shotgun (WGS) entry which is preliminary data.</text>
</comment>
<proteinExistence type="predicted"/>